<accession>A0ABD6E6Z5</accession>
<feature type="region of interest" description="Disordered" evidence="1">
    <location>
        <begin position="20"/>
        <end position="105"/>
    </location>
</feature>
<evidence type="ECO:0000313" key="3">
    <source>
        <dbReference type="Proteomes" id="UP001608902"/>
    </source>
</evidence>
<organism evidence="2 3">
    <name type="scientific">Gnathostoma spinigerum</name>
    <dbReference type="NCBI Taxonomy" id="75299"/>
    <lineage>
        <taxon>Eukaryota</taxon>
        <taxon>Metazoa</taxon>
        <taxon>Ecdysozoa</taxon>
        <taxon>Nematoda</taxon>
        <taxon>Chromadorea</taxon>
        <taxon>Rhabditida</taxon>
        <taxon>Spirurina</taxon>
        <taxon>Gnathostomatomorpha</taxon>
        <taxon>Gnathostomatoidea</taxon>
        <taxon>Gnathostomatidae</taxon>
        <taxon>Gnathostoma</taxon>
    </lineage>
</organism>
<name>A0ABD6E6Z5_9BILA</name>
<keyword evidence="3" id="KW-1185">Reference proteome</keyword>
<evidence type="ECO:0000313" key="2">
    <source>
        <dbReference type="EMBL" id="MFH4975366.1"/>
    </source>
</evidence>
<protein>
    <submittedName>
        <fullName evidence="2">Uncharacterized protein</fullName>
    </submittedName>
</protein>
<dbReference type="AlphaFoldDB" id="A0ABD6E6Z5"/>
<gene>
    <name evidence="2" type="ORF">AB6A40_002075</name>
</gene>
<dbReference type="Proteomes" id="UP001608902">
    <property type="component" value="Unassembled WGS sequence"/>
</dbReference>
<proteinExistence type="predicted"/>
<comment type="caution">
    <text evidence="2">The sequence shown here is derived from an EMBL/GenBank/DDBJ whole genome shotgun (WGS) entry which is preliminary data.</text>
</comment>
<evidence type="ECO:0000256" key="1">
    <source>
        <dbReference type="SAM" id="MobiDB-lite"/>
    </source>
</evidence>
<reference evidence="2 3" key="1">
    <citation type="submission" date="2024-08" db="EMBL/GenBank/DDBJ databases">
        <title>Gnathostoma spinigerum genome.</title>
        <authorList>
            <person name="Gonzalez-Bertolin B."/>
            <person name="Monzon S."/>
            <person name="Zaballos A."/>
            <person name="Jimenez P."/>
            <person name="Dekumyoy P."/>
            <person name="Varona S."/>
            <person name="Cuesta I."/>
            <person name="Sumanam S."/>
            <person name="Adisakwattana P."/>
            <person name="Gasser R.B."/>
            <person name="Hernandez-Gonzalez A."/>
            <person name="Young N.D."/>
            <person name="Perteguer M.J."/>
        </authorList>
    </citation>
    <scope>NUCLEOTIDE SEQUENCE [LARGE SCALE GENOMIC DNA]</scope>
    <source>
        <strain evidence="2">AL3</strain>
        <tissue evidence="2">Liver</tissue>
    </source>
</reference>
<feature type="compositionally biased region" description="Low complexity" evidence="1">
    <location>
        <begin position="29"/>
        <end position="39"/>
    </location>
</feature>
<sequence>MKFDVREKLKQLQSIVADVKTARERQKRSSNNSKNSLDNGKTRNSSPTKNSDRRSFASKSLRKIQQKWRNRHDARKIYDAPGLCGPGGQPRLTGSSTTSEACAKG</sequence>
<feature type="compositionally biased region" description="Basic residues" evidence="1">
    <location>
        <begin position="60"/>
        <end position="74"/>
    </location>
</feature>
<dbReference type="EMBL" id="JBGFUD010000870">
    <property type="protein sequence ID" value="MFH4975366.1"/>
    <property type="molecule type" value="Genomic_DNA"/>
</dbReference>
<feature type="compositionally biased region" description="Polar residues" evidence="1">
    <location>
        <begin position="92"/>
        <end position="105"/>
    </location>
</feature>